<dbReference type="EMBL" id="JABFTP020000083">
    <property type="protein sequence ID" value="KAL3275810.1"/>
    <property type="molecule type" value="Genomic_DNA"/>
</dbReference>
<evidence type="ECO:0000256" key="7">
    <source>
        <dbReference type="ARBA" id="ARBA00022525"/>
    </source>
</evidence>
<evidence type="ECO:0000256" key="1">
    <source>
        <dbReference type="ARBA" id="ARBA00004370"/>
    </source>
</evidence>
<dbReference type="PANTHER" id="PTHR19237">
    <property type="entry name" value="NUCLEOBINDIN"/>
    <property type="match status" value="1"/>
</dbReference>
<reference evidence="18 19" key="1">
    <citation type="journal article" date="2021" name="BMC Biol.">
        <title>Horizontally acquired antibacterial genes associated with adaptive radiation of ladybird beetles.</title>
        <authorList>
            <person name="Li H.S."/>
            <person name="Tang X.F."/>
            <person name="Huang Y.H."/>
            <person name="Xu Z.Y."/>
            <person name="Chen M.L."/>
            <person name="Du X.Y."/>
            <person name="Qiu B.Y."/>
            <person name="Chen P.T."/>
            <person name="Zhang W."/>
            <person name="Slipinski A."/>
            <person name="Escalona H.E."/>
            <person name="Waterhouse R.M."/>
            <person name="Zwick A."/>
            <person name="Pang H."/>
        </authorList>
    </citation>
    <scope>NUCLEOTIDE SEQUENCE [LARGE SCALE GENOMIC DNA]</scope>
    <source>
        <strain evidence="18">SYSU2018</strain>
    </source>
</reference>
<dbReference type="GO" id="GO:0005085">
    <property type="term" value="F:guanyl-nucleotide exchange factor activity"/>
    <property type="evidence" value="ECO:0007669"/>
    <property type="project" value="UniProtKB-KW"/>
</dbReference>
<dbReference type="GO" id="GO:0003677">
    <property type="term" value="F:DNA binding"/>
    <property type="evidence" value="ECO:0007669"/>
    <property type="project" value="UniProtKB-KW"/>
</dbReference>
<proteinExistence type="inferred from homology"/>
<evidence type="ECO:0000256" key="6">
    <source>
        <dbReference type="ARBA" id="ARBA00022490"/>
    </source>
</evidence>
<feature type="region of interest" description="Disordered" evidence="15">
    <location>
        <begin position="175"/>
        <end position="209"/>
    </location>
</feature>
<keyword evidence="6" id="KW-0963">Cytoplasm</keyword>
<dbReference type="InterPro" id="IPR040250">
    <property type="entry name" value="Nucleobindin"/>
</dbReference>
<dbReference type="GO" id="GO:0005794">
    <property type="term" value="C:Golgi apparatus"/>
    <property type="evidence" value="ECO:0007669"/>
    <property type="project" value="UniProtKB-SubCell"/>
</dbReference>
<comment type="caution">
    <text evidence="18">The sequence shown here is derived from an EMBL/GenBank/DDBJ whole genome shotgun (WGS) entry which is preliminary data.</text>
</comment>
<dbReference type="Gene3D" id="1.10.238.10">
    <property type="entry name" value="EF-hand"/>
    <property type="match status" value="1"/>
</dbReference>
<dbReference type="SUPFAM" id="SSF47473">
    <property type="entry name" value="EF-hand"/>
    <property type="match status" value="1"/>
</dbReference>
<dbReference type="PROSITE" id="PS50222">
    <property type="entry name" value="EF_HAND_2"/>
    <property type="match status" value="1"/>
</dbReference>
<comment type="similarity">
    <text evidence="5">Belongs to the nucleobindin family.</text>
</comment>
<accession>A0ABD2NBM9</accession>
<evidence type="ECO:0000256" key="5">
    <source>
        <dbReference type="ARBA" id="ARBA00008063"/>
    </source>
</evidence>
<name>A0ABD2NBM9_9CUCU</name>
<dbReference type="GO" id="GO:0005576">
    <property type="term" value="C:extracellular region"/>
    <property type="evidence" value="ECO:0007669"/>
    <property type="project" value="UniProtKB-SubCell"/>
</dbReference>
<evidence type="ECO:0000256" key="4">
    <source>
        <dbReference type="ARBA" id="ARBA00004613"/>
    </source>
</evidence>
<evidence type="ECO:0000256" key="15">
    <source>
        <dbReference type="SAM" id="MobiDB-lite"/>
    </source>
</evidence>
<protein>
    <recommendedName>
        <fullName evidence="17">EF-hand domain-containing protein</fullName>
    </recommendedName>
</protein>
<keyword evidence="7" id="KW-0964">Secreted</keyword>
<evidence type="ECO:0000256" key="10">
    <source>
        <dbReference type="ARBA" id="ARBA00022729"/>
    </source>
</evidence>
<dbReference type="InterPro" id="IPR057576">
    <property type="entry name" value="NUCB1_N"/>
</dbReference>
<keyword evidence="8" id="KW-0597">Phosphoprotein</keyword>
<dbReference type="Pfam" id="PF25434">
    <property type="entry name" value="NUCB1_N"/>
    <property type="match status" value="1"/>
</dbReference>
<comment type="subcellular location">
    <subcellularLocation>
        <location evidence="2">Cytoplasm</location>
    </subcellularLocation>
    <subcellularLocation>
        <location evidence="3">Golgi apparatus</location>
    </subcellularLocation>
    <subcellularLocation>
        <location evidence="1">Membrane</location>
    </subcellularLocation>
    <subcellularLocation>
        <location evidence="4">Secreted</location>
    </subcellularLocation>
</comment>
<feature type="domain" description="EF-hand" evidence="17">
    <location>
        <begin position="279"/>
        <end position="314"/>
    </location>
</feature>
<dbReference type="GO" id="GO:0016020">
    <property type="term" value="C:membrane"/>
    <property type="evidence" value="ECO:0007669"/>
    <property type="project" value="UniProtKB-SubCell"/>
</dbReference>
<keyword evidence="12" id="KW-0333">Golgi apparatus</keyword>
<gene>
    <name evidence="18" type="ORF">HHI36_020554</name>
</gene>
<feature type="region of interest" description="Disordered" evidence="15">
    <location>
        <begin position="343"/>
        <end position="411"/>
    </location>
</feature>
<keyword evidence="11" id="KW-0677">Repeat</keyword>
<evidence type="ECO:0000256" key="13">
    <source>
        <dbReference type="ARBA" id="ARBA00023125"/>
    </source>
</evidence>
<feature type="chain" id="PRO_5044840234" description="EF-hand domain-containing protein" evidence="16">
    <location>
        <begin position="19"/>
        <end position="498"/>
    </location>
</feature>
<dbReference type="InterPro" id="IPR002048">
    <property type="entry name" value="EF_hand_dom"/>
</dbReference>
<evidence type="ECO:0000259" key="17">
    <source>
        <dbReference type="PROSITE" id="PS50222"/>
    </source>
</evidence>
<organism evidence="18 19">
    <name type="scientific">Cryptolaemus montrouzieri</name>
    <dbReference type="NCBI Taxonomy" id="559131"/>
    <lineage>
        <taxon>Eukaryota</taxon>
        <taxon>Metazoa</taxon>
        <taxon>Ecdysozoa</taxon>
        <taxon>Arthropoda</taxon>
        <taxon>Hexapoda</taxon>
        <taxon>Insecta</taxon>
        <taxon>Pterygota</taxon>
        <taxon>Neoptera</taxon>
        <taxon>Endopterygota</taxon>
        <taxon>Coleoptera</taxon>
        <taxon>Polyphaga</taxon>
        <taxon>Cucujiformia</taxon>
        <taxon>Coccinelloidea</taxon>
        <taxon>Coccinellidae</taxon>
        <taxon>Scymninae</taxon>
        <taxon>Scymnini</taxon>
        <taxon>Cryptolaemus</taxon>
    </lineage>
</organism>
<keyword evidence="9" id="KW-0344">Guanine-nucleotide releasing factor</keyword>
<keyword evidence="10 16" id="KW-0732">Signal</keyword>
<evidence type="ECO:0000256" key="9">
    <source>
        <dbReference type="ARBA" id="ARBA00022658"/>
    </source>
</evidence>
<feature type="compositionally biased region" description="Polar residues" evidence="15">
    <location>
        <begin position="392"/>
        <end position="411"/>
    </location>
</feature>
<dbReference type="InterPro" id="IPR011992">
    <property type="entry name" value="EF-hand-dom_pair"/>
</dbReference>
<evidence type="ECO:0000313" key="18">
    <source>
        <dbReference type="EMBL" id="KAL3275810.1"/>
    </source>
</evidence>
<evidence type="ECO:0000256" key="16">
    <source>
        <dbReference type="SAM" id="SignalP"/>
    </source>
</evidence>
<keyword evidence="14" id="KW-0472">Membrane</keyword>
<feature type="signal peptide" evidence="16">
    <location>
        <begin position="1"/>
        <end position="18"/>
    </location>
</feature>
<feature type="compositionally biased region" description="Basic and acidic residues" evidence="15">
    <location>
        <begin position="184"/>
        <end position="209"/>
    </location>
</feature>
<dbReference type="Proteomes" id="UP001516400">
    <property type="component" value="Unassembled WGS sequence"/>
</dbReference>
<evidence type="ECO:0000256" key="2">
    <source>
        <dbReference type="ARBA" id="ARBA00004496"/>
    </source>
</evidence>
<dbReference type="PANTHER" id="PTHR19237:SF20">
    <property type="entry name" value="NUCLEOBINDIN 1"/>
    <property type="match status" value="1"/>
</dbReference>
<feature type="compositionally biased region" description="Pro residues" evidence="15">
    <location>
        <begin position="348"/>
        <end position="367"/>
    </location>
</feature>
<sequence>MSPIYLVYILTLIHLCYAPPVKEGTKEHDNDNDNENRYNPEDLEYHRYLSEVVQALESDPDFKSKIEKAPEDDIRSGKIANELEFVSHHVRTKLDEIKRVELERLKTLIEKKRALQENIDNEDPTHKHLDHSNPHTFEIEDLKKLIAKTHEDLNEADKKRREEFKQYELQKEFEKQAKLNSTTGEERAKLEKQFKEEEEKHKKHEKLHEPGHKAQLEEVWQEQDQMQQEFDPKTFFLLHDMDSNGVWDQTEVKALFLKELDKMYQSGAPEDDIRERIEEMERMRETVFKEVDTNYDGVIDFQEFLAQTKRQDFKEDNGWNGLDEQKPYSDDELQEYISRHQAAQFQQHPPPLQHGGPVPPGMHPNMPPQAQFHPGQMPHLPPQQVPGHLPAINTNEVYPQHPNVPQNTVNQGYQQMPNQVYQHNQPNQVYQQNQPNQQMQYQNQQYQQQNQEMYSHLKILISNNNSITICNRIKVMFLNNNNNNNNPFIKAAIKIPIR</sequence>
<keyword evidence="19" id="KW-1185">Reference proteome</keyword>
<evidence type="ECO:0000256" key="12">
    <source>
        <dbReference type="ARBA" id="ARBA00023034"/>
    </source>
</evidence>
<keyword evidence="13" id="KW-0238">DNA-binding</keyword>
<evidence type="ECO:0000256" key="11">
    <source>
        <dbReference type="ARBA" id="ARBA00022737"/>
    </source>
</evidence>
<evidence type="ECO:0000313" key="19">
    <source>
        <dbReference type="Proteomes" id="UP001516400"/>
    </source>
</evidence>
<dbReference type="AlphaFoldDB" id="A0ABD2NBM9"/>
<dbReference type="CDD" id="cd00051">
    <property type="entry name" value="EFh"/>
    <property type="match status" value="1"/>
</dbReference>
<evidence type="ECO:0000256" key="14">
    <source>
        <dbReference type="ARBA" id="ARBA00023136"/>
    </source>
</evidence>
<evidence type="ECO:0000256" key="3">
    <source>
        <dbReference type="ARBA" id="ARBA00004555"/>
    </source>
</evidence>
<evidence type="ECO:0000256" key="8">
    <source>
        <dbReference type="ARBA" id="ARBA00022553"/>
    </source>
</evidence>